<dbReference type="HAMAP" id="MF_01201">
    <property type="entry name" value="Ala_racemase"/>
    <property type="match status" value="1"/>
</dbReference>
<evidence type="ECO:0000256" key="2">
    <source>
        <dbReference type="ARBA" id="ARBA00022898"/>
    </source>
</evidence>
<feature type="modified residue" description="N6-(pyridoxal phosphate)lysine" evidence="4">
    <location>
        <position position="43"/>
    </location>
</feature>
<keyword evidence="3 4" id="KW-0413">Isomerase</keyword>
<gene>
    <name evidence="6" type="primary">alr_4</name>
    <name evidence="6" type="ORF">GCM10022286_15770</name>
</gene>
<keyword evidence="2 4" id="KW-0663">Pyridoxal phosphate</keyword>
<evidence type="ECO:0000313" key="7">
    <source>
        <dbReference type="Proteomes" id="UP001415169"/>
    </source>
</evidence>
<dbReference type="NCBIfam" id="TIGR00492">
    <property type="entry name" value="alr"/>
    <property type="match status" value="1"/>
</dbReference>
<dbReference type="Proteomes" id="UP001415169">
    <property type="component" value="Unassembled WGS sequence"/>
</dbReference>
<dbReference type="InterPro" id="IPR001608">
    <property type="entry name" value="Ala_racemase_N"/>
</dbReference>
<feature type="binding site" evidence="4">
    <location>
        <position position="141"/>
    </location>
    <ligand>
        <name>substrate</name>
    </ligand>
</feature>
<feature type="active site" description="Proton acceptor; specific for L-alanine" evidence="4">
    <location>
        <position position="272"/>
    </location>
</feature>
<dbReference type="InterPro" id="IPR029066">
    <property type="entry name" value="PLP-binding_barrel"/>
</dbReference>
<protein>
    <recommendedName>
        <fullName evidence="4">Alanine racemase</fullName>
        <ecNumber evidence="4">5.1.1.1</ecNumber>
    </recommendedName>
</protein>
<reference evidence="6" key="2">
    <citation type="submission" date="2023-12" db="EMBL/GenBank/DDBJ databases">
        <authorList>
            <person name="Sun Q."/>
            <person name="Inoue M."/>
        </authorList>
    </citation>
    <scope>NUCLEOTIDE SEQUENCE</scope>
    <source>
        <strain evidence="6">JCM 17590</strain>
    </source>
</reference>
<comment type="caution">
    <text evidence="6">The sequence shown here is derived from an EMBL/GenBank/DDBJ whole genome shotgun (WGS) entry which is preliminary data.</text>
</comment>
<dbReference type="Pfam" id="PF00842">
    <property type="entry name" value="Ala_racemase_C"/>
    <property type="match status" value="1"/>
</dbReference>
<sequence length="384" mass="40612">MSDPRDLEEAGFREALIDLDAITSNVRVLRELTGTEHFIAVVKANGYGHGAVQTARAALAGGADWLGVAAIEEALELRAAGIDAPIVAWLHDPGETFDEAISAEVSIGVSTLPQLRAVADAAVRGPVQASVQFKLDTGLSRNGLPRADWREAFELAAAFEQTAQVRVDGVFTHLSNATLQDDVDCLDLFDEGVAAAREAGLAPGLVHAAASAAALRQPDARYNCVRIGLAIYGLAPTQEVARARELGLRPAMTLRGRLANVKRVPAGTSVSYDYTYTTERETTLALVPFGYGDGIARAASGRGPVWAAGGVHRIAGRVAMDQFVVDVGDVPAAVGDPVVLFGDGRQGFPTAEDWAEASDTINWEIVTRVGGRTKRRYVGDLADD</sequence>
<accession>A0ABP7ZJH1</accession>
<dbReference type="EC" id="5.1.1.1" evidence="4"/>
<dbReference type="SUPFAM" id="SSF51419">
    <property type="entry name" value="PLP-binding barrel"/>
    <property type="match status" value="1"/>
</dbReference>
<dbReference type="InterPro" id="IPR000821">
    <property type="entry name" value="Ala_racemase"/>
</dbReference>
<evidence type="ECO:0000313" key="6">
    <source>
        <dbReference type="EMBL" id="GAA4160139.1"/>
    </source>
</evidence>
<feature type="active site" description="Proton acceptor; specific for D-alanine" evidence="4">
    <location>
        <position position="43"/>
    </location>
</feature>
<evidence type="ECO:0000259" key="5">
    <source>
        <dbReference type="SMART" id="SM01005"/>
    </source>
</evidence>
<reference evidence="6" key="1">
    <citation type="journal article" date="2014" name="Int. J. Syst. Evol. Microbiol.">
        <title>Complete genome of a new Firmicutes species belonging to the dominant human colonic microbiota ('Ruminococcus bicirculans') reveals two chromosomes and a selective capacity to utilize plant glucans.</title>
        <authorList>
            <consortium name="NISC Comparative Sequencing Program"/>
            <person name="Wegmann U."/>
            <person name="Louis P."/>
            <person name="Goesmann A."/>
            <person name="Henrissat B."/>
            <person name="Duncan S.H."/>
            <person name="Flint H.J."/>
        </authorList>
    </citation>
    <scope>NUCLEOTIDE SEQUENCE</scope>
    <source>
        <strain evidence="6">JCM 17590</strain>
    </source>
</reference>
<dbReference type="CDD" id="cd00430">
    <property type="entry name" value="PLPDE_III_AR"/>
    <property type="match status" value="1"/>
</dbReference>
<keyword evidence="7" id="KW-1185">Reference proteome</keyword>
<feature type="domain" description="Alanine racemase C-terminal" evidence="5">
    <location>
        <begin position="251"/>
        <end position="378"/>
    </location>
</feature>
<comment type="pathway">
    <text evidence="4">Amino-acid biosynthesis; D-alanine biosynthesis; D-alanine from L-alanine: step 1/1.</text>
</comment>
<name>A0ABP7ZJH1_9MICO</name>
<feature type="binding site" evidence="4">
    <location>
        <position position="320"/>
    </location>
    <ligand>
        <name>substrate</name>
    </ligand>
</feature>
<proteinExistence type="inferred from homology"/>
<dbReference type="Gene3D" id="2.40.37.10">
    <property type="entry name" value="Lyase, Ornithine Decarboxylase, Chain A, domain 1"/>
    <property type="match status" value="1"/>
</dbReference>
<evidence type="ECO:0000256" key="4">
    <source>
        <dbReference type="HAMAP-Rule" id="MF_01201"/>
    </source>
</evidence>
<comment type="catalytic activity">
    <reaction evidence="4">
        <text>L-alanine = D-alanine</text>
        <dbReference type="Rhea" id="RHEA:20249"/>
        <dbReference type="ChEBI" id="CHEBI:57416"/>
        <dbReference type="ChEBI" id="CHEBI:57972"/>
        <dbReference type="EC" id="5.1.1.1"/>
    </reaction>
</comment>
<dbReference type="PANTHER" id="PTHR30511:SF0">
    <property type="entry name" value="ALANINE RACEMASE, CATABOLIC-RELATED"/>
    <property type="match status" value="1"/>
</dbReference>
<dbReference type="SMART" id="SM01005">
    <property type="entry name" value="Ala_racemase_C"/>
    <property type="match status" value="1"/>
</dbReference>
<comment type="similarity">
    <text evidence="4">Belongs to the alanine racemase family.</text>
</comment>
<evidence type="ECO:0000256" key="1">
    <source>
        <dbReference type="ARBA" id="ARBA00001933"/>
    </source>
</evidence>
<organism evidence="6 7">
    <name type="scientific">Gryllotalpicola daejeonensis</name>
    <dbReference type="NCBI Taxonomy" id="993087"/>
    <lineage>
        <taxon>Bacteria</taxon>
        <taxon>Bacillati</taxon>
        <taxon>Actinomycetota</taxon>
        <taxon>Actinomycetes</taxon>
        <taxon>Micrococcales</taxon>
        <taxon>Microbacteriaceae</taxon>
        <taxon>Gryllotalpicola</taxon>
    </lineage>
</organism>
<dbReference type="Pfam" id="PF01168">
    <property type="entry name" value="Ala_racemase_N"/>
    <property type="match status" value="1"/>
</dbReference>
<dbReference type="PROSITE" id="PS00395">
    <property type="entry name" value="ALANINE_RACEMASE"/>
    <property type="match status" value="1"/>
</dbReference>
<dbReference type="InterPro" id="IPR020622">
    <property type="entry name" value="Ala_racemase_pyridoxalP-BS"/>
</dbReference>
<dbReference type="InterPro" id="IPR009006">
    <property type="entry name" value="Ala_racemase/Decarboxylase_C"/>
</dbReference>
<dbReference type="PRINTS" id="PR00992">
    <property type="entry name" value="ALARACEMASE"/>
</dbReference>
<dbReference type="EMBL" id="BAABBV010000001">
    <property type="protein sequence ID" value="GAA4160139.1"/>
    <property type="molecule type" value="Genomic_DNA"/>
</dbReference>
<comment type="function">
    <text evidence="4">Catalyzes the interconversion of L-alanine and D-alanine. May also act on other amino acids.</text>
</comment>
<dbReference type="RefSeq" id="WP_344791212.1">
    <property type="nucleotide sequence ID" value="NZ_BAABBV010000001.1"/>
</dbReference>
<dbReference type="Gene3D" id="3.20.20.10">
    <property type="entry name" value="Alanine racemase"/>
    <property type="match status" value="1"/>
</dbReference>
<dbReference type="SUPFAM" id="SSF50621">
    <property type="entry name" value="Alanine racemase C-terminal domain-like"/>
    <property type="match status" value="1"/>
</dbReference>
<dbReference type="InterPro" id="IPR011079">
    <property type="entry name" value="Ala_racemase_C"/>
</dbReference>
<dbReference type="PANTHER" id="PTHR30511">
    <property type="entry name" value="ALANINE RACEMASE"/>
    <property type="match status" value="1"/>
</dbReference>
<evidence type="ECO:0000256" key="3">
    <source>
        <dbReference type="ARBA" id="ARBA00023235"/>
    </source>
</evidence>
<comment type="cofactor">
    <cofactor evidence="1 4">
        <name>pyridoxal 5'-phosphate</name>
        <dbReference type="ChEBI" id="CHEBI:597326"/>
    </cofactor>
</comment>